<protein>
    <submittedName>
        <fullName evidence="3">Uncharacterized protein</fullName>
    </submittedName>
</protein>
<feature type="transmembrane region" description="Helical" evidence="2">
    <location>
        <begin position="108"/>
        <end position="127"/>
    </location>
</feature>
<evidence type="ECO:0000313" key="4">
    <source>
        <dbReference type="Proteomes" id="UP000313359"/>
    </source>
</evidence>
<accession>A0A5C2RTU6</accession>
<dbReference type="Proteomes" id="UP000313359">
    <property type="component" value="Unassembled WGS sequence"/>
</dbReference>
<keyword evidence="4" id="KW-1185">Reference proteome</keyword>
<name>A0A5C2RTU6_9APHY</name>
<sequence length="154" mass="17382">MTPNNDLLPCFVTEDLAALRHQSPCWRPEVLAEPTAHQCRQKVSKHTNMTHSATKARSTQSAVVVKPSGFEQLKILVTVSYRKLDRSMAVRSSGTRLTDTRMQSRRRFPSSTTVLGYIVAFAVIWLHCSHRSAPSRQHDDKRPRDALPALHRGP</sequence>
<dbReference type="AlphaFoldDB" id="A0A5C2RTU6"/>
<evidence type="ECO:0000256" key="2">
    <source>
        <dbReference type="SAM" id="Phobius"/>
    </source>
</evidence>
<proteinExistence type="predicted"/>
<feature type="region of interest" description="Disordered" evidence="1">
    <location>
        <begin position="132"/>
        <end position="154"/>
    </location>
</feature>
<evidence type="ECO:0000313" key="3">
    <source>
        <dbReference type="EMBL" id="RPD54080.1"/>
    </source>
</evidence>
<reference evidence="3" key="1">
    <citation type="journal article" date="2018" name="Genome Biol. Evol.">
        <title>Genomics and development of Lentinus tigrinus, a white-rot wood-decaying mushroom with dimorphic fruiting bodies.</title>
        <authorList>
            <person name="Wu B."/>
            <person name="Xu Z."/>
            <person name="Knudson A."/>
            <person name="Carlson A."/>
            <person name="Chen N."/>
            <person name="Kovaka S."/>
            <person name="LaButti K."/>
            <person name="Lipzen A."/>
            <person name="Pennachio C."/>
            <person name="Riley R."/>
            <person name="Schakwitz W."/>
            <person name="Umezawa K."/>
            <person name="Ohm R.A."/>
            <person name="Grigoriev I.V."/>
            <person name="Nagy L.G."/>
            <person name="Gibbons J."/>
            <person name="Hibbett D."/>
        </authorList>
    </citation>
    <scope>NUCLEOTIDE SEQUENCE [LARGE SCALE GENOMIC DNA]</scope>
    <source>
        <strain evidence="3">ALCF2SS1-6</strain>
    </source>
</reference>
<organism evidence="3 4">
    <name type="scientific">Lentinus tigrinus ALCF2SS1-6</name>
    <dbReference type="NCBI Taxonomy" id="1328759"/>
    <lineage>
        <taxon>Eukaryota</taxon>
        <taxon>Fungi</taxon>
        <taxon>Dikarya</taxon>
        <taxon>Basidiomycota</taxon>
        <taxon>Agaricomycotina</taxon>
        <taxon>Agaricomycetes</taxon>
        <taxon>Polyporales</taxon>
        <taxon>Polyporaceae</taxon>
        <taxon>Lentinus</taxon>
    </lineage>
</organism>
<keyword evidence="2" id="KW-0472">Membrane</keyword>
<dbReference type="EMBL" id="ML122311">
    <property type="protein sequence ID" value="RPD54080.1"/>
    <property type="molecule type" value="Genomic_DNA"/>
</dbReference>
<evidence type="ECO:0000256" key="1">
    <source>
        <dbReference type="SAM" id="MobiDB-lite"/>
    </source>
</evidence>
<gene>
    <name evidence="3" type="ORF">L227DRAFT_372943</name>
</gene>
<keyword evidence="2" id="KW-0812">Transmembrane</keyword>
<keyword evidence="2" id="KW-1133">Transmembrane helix</keyword>
<feature type="compositionally biased region" description="Basic and acidic residues" evidence="1">
    <location>
        <begin position="136"/>
        <end position="145"/>
    </location>
</feature>